<dbReference type="AlphaFoldDB" id="A0A2B4R9M4"/>
<comment type="caution">
    <text evidence="2">The sequence shown here is derived from an EMBL/GenBank/DDBJ whole genome shotgun (WGS) entry which is preliminary data.</text>
</comment>
<dbReference type="Proteomes" id="UP000225706">
    <property type="component" value="Unassembled WGS sequence"/>
</dbReference>
<sequence length="103" mass="11974">MWSCCSGVREGGISEEGRQLRRTKKGRHLRMKKLLYSLLDMCKSTQDVLLKQAKQEIAMGKCKNKVDCMTEEIETLKRITTEDARPKQASSRAQRWCLGNRRR</sequence>
<accession>A0A2B4R9M4</accession>
<dbReference type="EMBL" id="LSMT01001040">
    <property type="protein sequence ID" value="PFX13200.1"/>
    <property type="molecule type" value="Genomic_DNA"/>
</dbReference>
<evidence type="ECO:0000313" key="3">
    <source>
        <dbReference type="Proteomes" id="UP000225706"/>
    </source>
</evidence>
<organism evidence="2 3">
    <name type="scientific">Stylophora pistillata</name>
    <name type="common">Smooth cauliflower coral</name>
    <dbReference type="NCBI Taxonomy" id="50429"/>
    <lineage>
        <taxon>Eukaryota</taxon>
        <taxon>Metazoa</taxon>
        <taxon>Cnidaria</taxon>
        <taxon>Anthozoa</taxon>
        <taxon>Hexacorallia</taxon>
        <taxon>Scleractinia</taxon>
        <taxon>Astrocoeniina</taxon>
        <taxon>Pocilloporidae</taxon>
        <taxon>Stylophora</taxon>
    </lineage>
</organism>
<gene>
    <name evidence="2" type="ORF">AWC38_SpisGene22739</name>
</gene>
<protein>
    <submittedName>
        <fullName evidence="2">Uncharacterized protein</fullName>
    </submittedName>
</protein>
<keyword evidence="3" id="KW-1185">Reference proteome</keyword>
<evidence type="ECO:0000256" key="1">
    <source>
        <dbReference type="SAM" id="MobiDB-lite"/>
    </source>
</evidence>
<reference evidence="3" key="1">
    <citation type="journal article" date="2017" name="bioRxiv">
        <title>Comparative analysis of the genomes of Stylophora pistillata and Acropora digitifera provides evidence for extensive differences between species of corals.</title>
        <authorList>
            <person name="Voolstra C.R."/>
            <person name="Li Y."/>
            <person name="Liew Y.J."/>
            <person name="Baumgarten S."/>
            <person name="Zoccola D."/>
            <person name="Flot J.-F."/>
            <person name="Tambutte S."/>
            <person name="Allemand D."/>
            <person name="Aranda M."/>
        </authorList>
    </citation>
    <scope>NUCLEOTIDE SEQUENCE [LARGE SCALE GENOMIC DNA]</scope>
</reference>
<name>A0A2B4R9M4_STYPI</name>
<feature type="region of interest" description="Disordered" evidence="1">
    <location>
        <begin position="1"/>
        <end position="24"/>
    </location>
</feature>
<feature type="region of interest" description="Disordered" evidence="1">
    <location>
        <begin position="82"/>
        <end position="103"/>
    </location>
</feature>
<proteinExistence type="predicted"/>
<evidence type="ECO:0000313" key="2">
    <source>
        <dbReference type="EMBL" id="PFX13200.1"/>
    </source>
</evidence>